<dbReference type="AlphaFoldDB" id="A0A4P7D9G0"/>
<accession>A0A4P7D9G0</accession>
<dbReference type="GO" id="GO:0046930">
    <property type="term" value="C:pore complex"/>
    <property type="evidence" value="ECO:0007669"/>
    <property type="project" value="UniProtKB-KW"/>
</dbReference>
<evidence type="ECO:0000256" key="4">
    <source>
        <dbReference type="ARBA" id="ARBA00022452"/>
    </source>
</evidence>
<feature type="domain" description="Porin" evidence="12">
    <location>
        <begin position="15"/>
        <end position="331"/>
    </location>
</feature>
<comment type="subcellular location">
    <subcellularLocation>
        <location evidence="1">Cell outer membrane</location>
        <topology evidence="1">Multi-pass membrane protein</topology>
    </subcellularLocation>
</comment>
<keyword evidence="10" id="KW-0998">Cell outer membrane</keyword>
<keyword evidence="6 11" id="KW-0732">Signal</keyword>
<dbReference type="Pfam" id="PF13609">
    <property type="entry name" value="Porin_4"/>
    <property type="match status" value="1"/>
</dbReference>
<protein>
    <submittedName>
        <fullName evidence="13">Porin</fullName>
    </submittedName>
</protein>
<dbReference type="GO" id="GO:0006811">
    <property type="term" value="P:monoatomic ion transport"/>
    <property type="evidence" value="ECO:0007669"/>
    <property type="project" value="UniProtKB-KW"/>
</dbReference>
<evidence type="ECO:0000313" key="14">
    <source>
        <dbReference type="Proteomes" id="UP000295727"/>
    </source>
</evidence>
<dbReference type="InterPro" id="IPR033900">
    <property type="entry name" value="Gram_neg_porin_domain"/>
</dbReference>
<keyword evidence="3" id="KW-0813">Transport</keyword>
<dbReference type="Proteomes" id="UP000295727">
    <property type="component" value="Chromosome 4"/>
</dbReference>
<keyword evidence="9" id="KW-0472">Membrane</keyword>
<keyword evidence="5" id="KW-0812">Transmembrane</keyword>
<evidence type="ECO:0000256" key="7">
    <source>
        <dbReference type="ARBA" id="ARBA00023065"/>
    </source>
</evidence>
<dbReference type="PRINTS" id="PR00184">
    <property type="entry name" value="NEISSPPORIN"/>
</dbReference>
<evidence type="ECO:0000256" key="6">
    <source>
        <dbReference type="ARBA" id="ARBA00022729"/>
    </source>
</evidence>
<evidence type="ECO:0000256" key="5">
    <source>
        <dbReference type="ARBA" id="ARBA00022692"/>
    </source>
</evidence>
<reference evidence="13 14" key="1">
    <citation type="submission" date="2019-03" db="EMBL/GenBank/DDBJ databases">
        <title>Paraburkholderia sp. 7MH5, isolated from subtropical forest soil.</title>
        <authorList>
            <person name="Gao Z.-H."/>
            <person name="Qiu L.-H."/>
        </authorList>
    </citation>
    <scope>NUCLEOTIDE SEQUENCE [LARGE SCALE GENOMIC DNA]</scope>
    <source>
        <strain evidence="13 14">7MH5</strain>
    </source>
</reference>
<dbReference type="SUPFAM" id="SSF56935">
    <property type="entry name" value="Porins"/>
    <property type="match status" value="1"/>
</dbReference>
<evidence type="ECO:0000256" key="9">
    <source>
        <dbReference type="ARBA" id="ARBA00023136"/>
    </source>
</evidence>
<dbReference type="CDD" id="cd00342">
    <property type="entry name" value="gram_neg_porins"/>
    <property type="match status" value="1"/>
</dbReference>
<keyword evidence="14" id="KW-1185">Reference proteome</keyword>
<feature type="signal peptide" evidence="11">
    <location>
        <begin position="1"/>
        <end position="23"/>
    </location>
</feature>
<feature type="chain" id="PRO_5020360183" evidence="11">
    <location>
        <begin position="24"/>
        <end position="359"/>
    </location>
</feature>
<evidence type="ECO:0000259" key="12">
    <source>
        <dbReference type="Pfam" id="PF13609"/>
    </source>
</evidence>
<evidence type="ECO:0000256" key="2">
    <source>
        <dbReference type="ARBA" id="ARBA00011233"/>
    </source>
</evidence>
<comment type="subunit">
    <text evidence="2">Homotrimer.</text>
</comment>
<keyword evidence="8" id="KW-0626">Porin</keyword>
<dbReference type="Gene3D" id="2.40.160.10">
    <property type="entry name" value="Porin"/>
    <property type="match status" value="1"/>
</dbReference>
<evidence type="ECO:0000256" key="1">
    <source>
        <dbReference type="ARBA" id="ARBA00004571"/>
    </source>
</evidence>
<evidence type="ECO:0000256" key="3">
    <source>
        <dbReference type="ARBA" id="ARBA00022448"/>
    </source>
</evidence>
<dbReference type="PANTHER" id="PTHR34501">
    <property type="entry name" value="PROTEIN YDDL-RELATED"/>
    <property type="match status" value="1"/>
</dbReference>
<dbReference type="EMBL" id="CP038151">
    <property type="protein sequence ID" value="QBR03695.1"/>
    <property type="molecule type" value="Genomic_DNA"/>
</dbReference>
<gene>
    <name evidence="13" type="ORF">E1956_42070</name>
</gene>
<proteinExistence type="predicted"/>
<evidence type="ECO:0000256" key="8">
    <source>
        <dbReference type="ARBA" id="ARBA00023114"/>
    </source>
</evidence>
<dbReference type="InterPro" id="IPR023614">
    <property type="entry name" value="Porin_dom_sf"/>
</dbReference>
<dbReference type="GO" id="GO:0015288">
    <property type="term" value="F:porin activity"/>
    <property type="evidence" value="ECO:0007669"/>
    <property type="project" value="UniProtKB-KW"/>
</dbReference>
<evidence type="ECO:0000256" key="11">
    <source>
        <dbReference type="SAM" id="SignalP"/>
    </source>
</evidence>
<organism evidence="13 14">
    <name type="scientific">Paraburkholderia pallida</name>
    <dbReference type="NCBI Taxonomy" id="2547399"/>
    <lineage>
        <taxon>Bacteria</taxon>
        <taxon>Pseudomonadati</taxon>
        <taxon>Pseudomonadota</taxon>
        <taxon>Betaproteobacteria</taxon>
        <taxon>Burkholderiales</taxon>
        <taxon>Burkholderiaceae</taxon>
        <taxon>Paraburkholderia</taxon>
    </lineage>
</organism>
<dbReference type="RefSeq" id="WP_134759356.1">
    <property type="nucleotide sequence ID" value="NZ_CP038151.1"/>
</dbReference>
<dbReference type="GO" id="GO:0009279">
    <property type="term" value="C:cell outer membrane"/>
    <property type="evidence" value="ECO:0007669"/>
    <property type="project" value="UniProtKB-SubCell"/>
</dbReference>
<sequence>MHRKLSMIALSISLFSLSQLAEAQSSVTLYGLIDSGLTYVSNAGGKSDFLANDGIIQPGRFGFRGSEDIGGGTRAIFTLENGFSLNTGAFSQPGLIFGRQAFVGLSNSKFGSLTLGRQYDFVWDYVTLFSMGSRIGAFGFHPGDYDHLAGSLRINNAVKYTVDPIGGLSVGVLYAFGGQPASASNGRAVAAGARYTGGIFSVAFAYNNVHDMPLNPPAQIAASLGPSFPAGAFVAENMQNIEAAASVTFGPSSTRALFTATTIDDSKSSVTMRSYELSEVFQFTPALSGSAGFSYTRMSPATWRNVSAILDYSLSKRTDVYLSAAYQNASGGARAAFLAIPASSNGNDVAVRVGIRTFF</sequence>
<dbReference type="InterPro" id="IPR050298">
    <property type="entry name" value="Gram-neg_bact_OMP"/>
</dbReference>
<dbReference type="KEGG" id="ppai:E1956_42070"/>
<keyword evidence="4" id="KW-1134">Transmembrane beta strand</keyword>
<name>A0A4P7D9G0_9BURK</name>
<keyword evidence="7" id="KW-0406">Ion transport</keyword>
<evidence type="ECO:0000313" key="13">
    <source>
        <dbReference type="EMBL" id="QBR03695.1"/>
    </source>
</evidence>
<dbReference type="InterPro" id="IPR002299">
    <property type="entry name" value="Porin_Neis"/>
</dbReference>
<evidence type="ECO:0000256" key="10">
    <source>
        <dbReference type="ARBA" id="ARBA00023237"/>
    </source>
</evidence>
<dbReference type="OrthoDB" id="8988223at2"/>
<dbReference type="PANTHER" id="PTHR34501:SF9">
    <property type="entry name" value="MAJOR OUTER MEMBRANE PROTEIN P.IA"/>
    <property type="match status" value="1"/>
</dbReference>